<dbReference type="eggNOG" id="COG2378">
    <property type="taxonomic scope" value="Bacteria"/>
</dbReference>
<dbReference type="AlphaFoldDB" id="A0A174DYX3"/>
<keyword evidence="2" id="KW-0804">Transcription</keyword>
<accession>A0A174DYX3</accession>
<dbReference type="InterPro" id="IPR036390">
    <property type="entry name" value="WH_DNA-bd_sf"/>
</dbReference>
<sequence length="301" mass="34857">MKIDRLISIIMILNNKERVTAKELSERFEVSIKTIQRDIETIEMAGIPIVSYKGHEGGYEIIEGYRVNKASMTKNEVALLKNLLDGINETYRNKDVLSLINKLEVIDSNSTEGNRFIIDFSRWGNSSELTDKINIIDNAISQNRCIGFKYNNSNGESSNRKIEPYKIIFKALNWYVYGYCTLKGDMRVFKLKRVKNLEMLEEKFEFKDIDIGNLFKESELETIDVILRVAKEIKVILEDSLPTYETIEEGNSFVIIKTSLPYNNWVDSMILGFGDKVEVLEPKFLREKIIGKIKGIYEIYK</sequence>
<proteinExistence type="predicted"/>
<organism evidence="4 5">
    <name type="scientific">Clostridium paraputrificum</name>
    <dbReference type="NCBI Taxonomy" id="29363"/>
    <lineage>
        <taxon>Bacteria</taxon>
        <taxon>Bacillati</taxon>
        <taxon>Bacillota</taxon>
        <taxon>Clostridia</taxon>
        <taxon>Eubacteriales</taxon>
        <taxon>Clostridiaceae</taxon>
        <taxon>Clostridium</taxon>
    </lineage>
</organism>
<dbReference type="SMART" id="SM00420">
    <property type="entry name" value="HTH_DEOR"/>
    <property type="match status" value="1"/>
</dbReference>
<dbReference type="InterPro" id="IPR026881">
    <property type="entry name" value="WYL_dom"/>
</dbReference>
<dbReference type="InterPro" id="IPR013196">
    <property type="entry name" value="HTH_11"/>
</dbReference>
<dbReference type="InterPro" id="IPR057727">
    <property type="entry name" value="WCX_dom"/>
</dbReference>
<evidence type="ECO:0000259" key="3">
    <source>
        <dbReference type="PROSITE" id="PS51000"/>
    </source>
</evidence>
<dbReference type="Proteomes" id="UP000092714">
    <property type="component" value="Unassembled WGS sequence"/>
</dbReference>
<dbReference type="SUPFAM" id="SSF46785">
    <property type="entry name" value="Winged helix' DNA-binding domain"/>
    <property type="match status" value="1"/>
</dbReference>
<dbReference type="InterPro" id="IPR001034">
    <property type="entry name" value="DeoR_HTH"/>
</dbReference>
<dbReference type="InterPro" id="IPR036388">
    <property type="entry name" value="WH-like_DNA-bd_sf"/>
</dbReference>
<evidence type="ECO:0000256" key="2">
    <source>
        <dbReference type="ARBA" id="ARBA00023163"/>
    </source>
</evidence>
<reference evidence="4 5" key="1">
    <citation type="submission" date="2016-06" db="EMBL/GenBank/DDBJ databases">
        <authorList>
            <person name="Kjaerup R.B."/>
            <person name="Dalgaard T.S."/>
            <person name="Juul-Madsen H.R."/>
        </authorList>
    </citation>
    <scope>NUCLEOTIDE SEQUENCE [LARGE SCALE GENOMIC DNA]</scope>
    <source>
        <strain evidence="4 5">373-A1</strain>
    </source>
</reference>
<protein>
    <recommendedName>
        <fullName evidence="3">HTH deoR-type domain-containing protein</fullName>
    </recommendedName>
</protein>
<gene>
    <name evidence="4" type="ORF">CP373A1_07500</name>
</gene>
<dbReference type="PROSITE" id="PS51000">
    <property type="entry name" value="HTH_DEOR_2"/>
    <property type="match status" value="1"/>
</dbReference>
<dbReference type="PANTHER" id="PTHR34580:SF1">
    <property type="entry name" value="PROTEIN PAFC"/>
    <property type="match status" value="1"/>
</dbReference>
<dbReference type="OrthoDB" id="9815009at2"/>
<evidence type="ECO:0000313" key="5">
    <source>
        <dbReference type="Proteomes" id="UP000092714"/>
    </source>
</evidence>
<evidence type="ECO:0000256" key="1">
    <source>
        <dbReference type="ARBA" id="ARBA00023015"/>
    </source>
</evidence>
<dbReference type="PANTHER" id="PTHR34580">
    <property type="match status" value="1"/>
</dbReference>
<dbReference type="Pfam" id="PF25583">
    <property type="entry name" value="WCX"/>
    <property type="match status" value="1"/>
</dbReference>
<dbReference type="PROSITE" id="PS52050">
    <property type="entry name" value="WYL"/>
    <property type="match status" value="1"/>
</dbReference>
<dbReference type="Pfam" id="PF13280">
    <property type="entry name" value="WYL"/>
    <property type="match status" value="1"/>
</dbReference>
<dbReference type="RefSeq" id="WP_027098710.1">
    <property type="nucleotide sequence ID" value="NZ_CABJAZ010000009.1"/>
</dbReference>
<dbReference type="PIRSF" id="PIRSF016838">
    <property type="entry name" value="PafC"/>
    <property type="match status" value="1"/>
</dbReference>
<dbReference type="InterPro" id="IPR028349">
    <property type="entry name" value="PafC-like"/>
</dbReference>
<feature type="domain" description="HTH deoR-type" evidence="3">
    <location>
        <begin position="2"/>
        <end position="57"/>
    </location>
</feature>
<dbReference type="GeneID" id="42776541"/>
<name>A0A174DYX3_9CLOT</name>
<dbReference type="Gene3D" id="1.10.10.10">
    <property type="entry name" value="Winged helix-like DNA-binding domain superfamily/Winged helix DNA-binding domain"/>
    <property type="match status" value="1"/>
</dbReference>
<keyword evidence="5" id="KW-1185">Reference proteome</keyword>
<dbReference type="Pfam" id="PF08279">
    <property type="entry name" value="HTH_11"/>
    <property type="match status" value="1"/>
</dbReference>
<keyword evidence="1" id="KW-0805">Transcription regulation</keyword>
<dbReference type="GO" id="GO:0003700">
    <property type="term" value="F:DNA-binding transcription factor activity"/>
    <property type="evidence" value="ECO:0007669"/>
    <property type="project" value="InterPro"/>
</dbReference>
<dbReference type="EMBL" id="MAPZ01000017">
    <property type="protein sequence ID" value="OBY10997.1"/>
    <property type="molecule type" value="Genomic_DNA"/>
</dbReference>
<evidence type="ECO:0000313" key="4">
    <source>
        <dbReference type="EMBL" id="OBY10997.1"/>
    </source>
</evidence>
<dbReference type="InterPro" id="IPR051534">
    <property type="entry name" value="CBASS_pafABC_assoc_protein"/>
</dbReference>
<comment type="caution">
    <text evidence="4">The sequence shown here is derived from an EMBL/GenBank/DDBJ whole genome shotgun (WGS) entry which is preliminary data.</text>
</comment>